<dbReference type="EMBL" id="BARS01002895">
    <property type="protein sequence ID" value="GAF74473.1"/>
    <property type="molecule type" value="Genomic_DNA"/>
</dbReference>
<evidence type="ECO:0000256" key="1">
    <source>
        <dbReference type="SAM" id="MobiDB-lite"/>
    </source>
</evidence>
<dbReference type="InterPro" id="IPR011991">
    <property type="entry name" value="ArsR-like_HTH"/>
</dbReference>
<dbReference type="CDD" id="cd00090">
    <property type="entry name" value="HTH_ARSR"/>
    <property type="match status" value="1"/>
</dbReference>
<gene>
    <name evidence="2" type="ORF">S01H1_05567</name>
</gene>
<evidence type="ECO:0000313" key="2">
    <source>
        <dbReference type="EMBL" id="GAF74473.1"/>
    </source>
</evidence>
<dbReference type="InterPro" id="IPR036390">
    <property type="entry name" value="WH_DNA-bd_sf"/>
</dbReference>
<dbReference type="AlphaFoldDB" id="X0S0C7"/>
<proteinExistence type="predicted"/>
<reference evidence="2" key="1">
    <citation type="journal article" date="2014" name="Front. Microbiol.">
        <title>High frequency of phylogenetically diverse reductive dehalogenase-homologous genes in deep subseafloor sedimentary metagenomes.</title>
        <authorList>
            <person name="Kawai M."/>
            <person name="Futagami T."/>
            <person name="Toyoda A."/>
            <person name="Takaki Y."/>
            <person name="Nishi S."/>
            <person name="Hori S."/>
            <person name="Arai W."/>
            <person name="Tsubouchi T."/>
            <person name="Morono Y."/>
            <person name="Uchiyama I."/>
            <person name="Ito T."/>
            <person name="Fujiyama A."/>
            <person name="Inagaki F."/>
            <person name="Takami H."/>
        </authorList>
    </citation>
    <scope>NUCLEOTIDE SEQUENCE</scope>
    <source>
        <strain evidence="2">Expedition CK06-06</strain>
    </source>
</reference>
<dbReference type="SUPFAM" id="SSF46785">
    <property type="entry name" value="Winged helix' DNA-binding domain"/>
    <property type="match status" value="1"/>
</dbReference>
<comment type="caution">
    <text evidence="2">The sequence shown here is derived from an EMBL/GenBank/DDBJ whole genome shotgun (WGS) entry which is preliminary data.</text>
</comment>
<feature type="region of interest" description="Disordered" evidence="1">
    <location>
        <begin position="1"/>
        <end position="20"/>
    </location>
</feature>
<organism evidence="2">
    <name type="scientific">marine sediment metagenome</name>
    <dbReference type="NCBI Taxonomy" id="412755"/>
    <lineage>
        <taxon>unclassified sequences</taxon>
        <taxon>metagenomes</taxon>
        <taxon>ecological metagenomes</taxon>
    </lineage>
</organism>
<protein>
    <submittedName>
        <fullName evidence="2">Uncharacterized protein</fullName>
    </submittedName>
</protein>
<name>X0S0C7_9ZZZZ</name>
<accession>X0S0C7</accession>
<sequence length="100" mass="11753">MDVQKQKTSDNYKKDCPKKNKDPLWNIKVEILHELKLGPLCLSELAARLNSPAKIILKALEEMKQVGVVDKRDYFQGDEDFQPWGIKRPSFFRRKHLNSR</sequence>